<proteinExistence type="predicted"/>
<feature type="signal peptide" evidence="1">
    <location>
        <begin position="1"/>
        <end position="22"/>
    </location>
</feature>
<dbReference type="SMART" id="SM00318">
    <property type="entry name" value="SNc"/>
    <property type="match status" value="1"/>
</dbReference>
<dbReference type="InterPro" id="IPR035437">
    <property type="entry name" value="SNase_OB-fold_sf"/>
</dbReference>
<keyword evidence="3" id="KW-0614">Plasmid</keyword>
<feature type="chain" id="PRO_5038900309" evidence="1">
    <location>
        <begin position="23"/>
        <end position="243"/>
    </location>
</feature>
<evidence type="ECO:0000259" key="2">
    <source>
        <dbReference type="PROSITE" id="PS50830"/>
    </source>
</evidence>
<feature type="domain" description="TNase-like" evidence="2">
    <location>
        <begin position="28"/>
        <end position="146"/>
    </location>
</feature>
<dbReference type="Pfam" id="PF00565">
    <property type="entry name" value="SNase"/>
    <property type="match status" value="1"/>
</dbReference>
<dbReference type="EMBL" id="CP102775">
    <property type="protein sequence ID" value="UZF90072.1"/>
    <property type="molecule type" value="Genomic_DNA"/>
</dbReference>
<dbReference type="InterPro" id="IPR016071">
    <property type="entry name" value="Staphylococal_nuclease_OB-fold"/>
</dbReference>
<keyword evidence="1" id="KW-0732">Signal</keyword>
<dbReference type="AlphaFoldDB" id="A0A9E8CNL9"/>
<name>A0A9E8CNL9_9HYPH</name>
<evidence type="ECO:0000313" key="3">
    <source>
        <dbReference type="EMBL" id="UZF90072.1"/>
    </source>
</evidence>
<sequence length="243" mass="26253">MTFAKPAITVIVSLLLTSIAAAAEIRGVPKILDGDTVEIGDQRIRIFGIDAPEMEQLCLDAAAQRSTCGLSARNALSSFGARRSWSCTSVDVDQYGRHVARCQVEGQDVGRWMVAQGWALSFIRYSSAYVEDEKAARAARRGLWSGAFIAPWDWRSRSTSTVIHGAVSVPAGAQKLLLNSLSEGGAPAGACAIKGNFKADGSCIYHQPGQRFYDAVHMNGSDRKRWFCTPADAEKAGCHAARW</sequence>
<dbReference type="Gene3D" id="2.40.50.90">
    <property type="match status" value="1"/>
</dbReference>
<evidence type="ECO:0000256" key="1">
    <source>
        <dbReference type="SAM" id="SignalP"/>
    </source>
</evidence>
<dbReference type="PROSITE" id="PS50830">
    <property type="entry name" value="TNASE_3"/>
    <property type="match status" value="1"/>
</dbReference>
<protein>
    <submittedName>
        <fullName evidence="3">Thermonuclease family protein</fullName>
    </submittedName>
</protein>
<geneLocation type="plasmid" evidence="3">
    <name>pNBC436</name>
</geneLocation>
<dbReference type="PANTHER" id="PTHR12302">
    <property type="entry name" value="EBNA2 BINDING PROTEIN P100"/>
    <property type="match status" value="1"/>
</dbReference>
<gene>
    <name evidence="3" type="ORF">NWE54_27685</name>
</gene>
<dbReference type="SUPFAM" id="SSF50199">
    <property type="entry name" value="Staphylococcal nuclease"/>
    <property type="match status" value="1"/>
</dbReference>
<reference evidence="3" key="1">
    <citation type="submission" date="2022-08" db="EMBL/GenBank/DDBJ databases">
        <title>Complete Genome Sequences of 2 Bosea sp. soil isolates.</title>
        <authorList>
            <person name="Alvarez Arevalo M."/>
            <person name="Sterndorff E.B."/>
            <person name="Faurdal D."/>
            <person name="Joergensen T.S."/>
            <person name="Weber T."/>
        </authorList>
    </citation>
    <scope>NUCLEOTIDE SEQUENCE</scope>
    <source>
        <strain evidence="3">NBC_00436</strain>
        <plasmid evidence="3">pNBC436</plasmid>
    </source>
</reference>
<dbReference type="PANTHER" id="PTHR12302:SF26">
    <property type="entry name" value="BLR1266 PROTEIN"/>
    <property type="match status" value="1"/>
</dbReference>
<organism evidence="3">
    <name type="scientific">Bosea sp. NBC_00436</name>
    <dbReference type="NCBI Taxonomy" id="2969620"/>
    <lineage>
        <taxon>Bacteria</taxon>
        <taxon>Pseudomonadati</taxon>
        <taxon>Pseudomonadota</taxon>
        <taxon>Alphaproteobacteria</taxon>
        <taxon>Hyphomicrobiales</taxon>
        <taxon>Boseaceae</taxon>
        <taxon>Bosea</taxon>
    </lineage>
</organism>
<accession>A0A9E8CNL9</accession>